<feature type="domain" description="RNase H type-1" evidence="16">
    <location>
        <begin position="403"/>
        <end position="534"/>
    </location>
</feature>
<dbReference type="InterPro" id="IPR017856">
    <property type="entry name" value="Integrase-like_N"/>
</dbReference>
<dbReference type="GO" id="GO:0075713">
    <property type="term" value="P:establishment of integrated proviral latency"/>
    <property type="evidence" value="ECO:0007669"/>
    <property type="project" value="UniProtKB-KW"/>
</dbReference>
<evidence type="ECO:0000259" key="17">
    <source>
        <dbReference type="PROSITE" id="PS50994"/>
    </source>
</evidence>
<dbReference type="InterPro" id="IPR036397">
    <property type="entry name" value="RNaseH_sf"/>
</dbReference>
<sequence length="825" mass="91784">MAAGHIEPSTSPWNTPIFVIQKKSGKWRLLQDLRAVNKTMVSMGALQPGIPSPIAIPKGYVKLVIDLKDCFFSIPLHPDDCKRFAFSIPITNCVGPSPRFQWRVLPQGMANSPTLCQKFVAQTIDPFRLLFPTLYIIHYMDDILLAGPDQQQLYAASQQLVTALRDRGLQISPEKVQVHPPQLFLGFELFSNKILTQKIQLKRSSLNTLNDFQRLLGDINWLRPYLKLTTGELKPLFDVLRGDPDPSSPRSLSSEAQRALTIVERAISEQTISYFSPHLSLWLLIFPTPFSPTGVLWQNHPLFWVHLPASPPRVLATYPQLVAALLRLGREAALKLFGRDPEVITLPYNTSQLQWLIQHDDDWAISCTSFHGTIDNHYPADRLVQFLQKTPVVFPKRTKTTPIAGAVIVFSDGSSSGIAAFSINGQVTRIQTDLSSAQLVELTAIIKVFELLIDAPFNLYTDSAYVATSVPLLETVPYIRPSTNASPLFAKLQKLILNRDAPFFIGHIRAHTGLPGPLAKGNDRVDLATQLVASVTSDSPLAAAQRAHELHHLNAHTLRLKFSITREQARQIVRQCQGCLTLLPEPHNGINPRGLVPGEIWQMDVTHYPPFGKLKYIHVSIDTCSGFLCASLQTGEATKNVITHVLSCLAYLPPPKILKTDNGPGYTSSSFKQFCAQLSIKHITGIPYNPQGQGIVERAHLTLKNMLFKLQSGGEVLYPKTGNAKTLLNHALFVLNFLTYDSAGKTAADRLWHPSTADNYAQAMWRDPMTNTWHGPDPVLIWGKGHACIYDAKAQNARWLPDRLIKLLDTNKSKNNNSSPGHVNP</sequence>
<evidence type="ECO:0000313" key="19">
    <source>
        <dbReference type="EMBL" id="UGO47157.1"/>
    </source>
</evidence>
<keyword evidence="2" id="KW-0548">Nucleotidyltransferase</keyword>
<evidence type="ECO:0000256" key="3">
    <source>
        <dbReference type="ARBA" id="ARBA00022722"/>
    </source>
</evidence>
<feature type="domain" description="Integrase catalytic" evidence="17">
    <location>
        <begin position="593"/>
        <end position="755"/>
    </location>
</feature>
<keyword evidence="9" id="KW-0238">DNA-binding</keyword>
<dbReference type="GO" id="GO:0046718">
    <property type="term" value="P:symbiont entry into host cell"/>
    <property type="evidence" value="ECO:0007669"/>
    <property type="project" value="UniProtKB-KW"/>
</dbReference>
<dbReference type="Gene3D" id="3.30.420.10">
    <property type="entry name" value="Ribonuclease H-like superfamily/Ribonuclease H"/>
    <property type="match status" value="2"/>
</dbReference>
<dbReference type="SUPFAM" id="SSF53098">
    <property type="entry name" value="Ribonuclease H-like"/>
    <property type="match status" value="2"/>
</dbReference>
<evidence type="ECO:0000259" key="14">
    <source>
        <dbReference type="PROSITE" id="PS50876"/>
    </source>
</evidence>
<dbReference type="GO" id="GO:0044826">
    <property type="term" value="P:viral genome integration into host DNA"/>
    <property type="evidence" value="ECO:0007669"/>
    <property type="project" value="UniProtKB-KW"/>
</dbReference>
<evidence type="ECO:0000256" key="9">
    <source>
        <dbReference type="ARBA" id="ARBA00023125"/>
    </source>
</evidence>
<name>A0A8K1WK64_9RETR</name>
<evidence type="ECO:0000256" key="5">
    <source>
        <dbReference type="ARBA" id="ARBA00022759"/>
    </source>
</evidence>
<dbReference type="InterPro" id="IPR043502">
    <property type="entry name" value="DNA/RNA_pol_sf"/>
</dbReference>
<keyword evidence="7" id="KW-0229">DNA integration</keyword>
<dbReference type="Pfam" id="PF00075">
    <property type="entry name" value="RNase_H"/>
    <property type="match status" value="1"/>
</dbReference>
<dbReference type="EMBL" id="OL519619">
    <property type="protein sequence ID" value="UGO47157.1"/>
    <property type="molecule type" value="Genomic_RNA"/>
</dbReference>
<dbReference type="InterPro" id="IPR043128">
    <property type="entry name" value="Rev_trsase/Diguanyl_cyclase"/>
</dbReference>
<keyword evidence="12" id="KW-0863">Zinc-finger</keyword>
<dbReference type="GO" id="GO:0008270">
    <property type="term" value="F:zinc ion binding"/>
    <property type="evidence" value="ECO:0007669"/>
    <property type="project" value="UniProtKB-KW"/>
</dbReference>
<evidence type="ECO:0000256" key="1">
    <source>
        <dbReference type="ARBA" id="ARBA00022679"/>
    </source>
</evidence>
<feature type="domain" description="Reverse transcriptase" evidence="15">
    <location>
        <begin position="1"/>
        <end position="189"/>
    </location>
</feature>
<dbReference type="GO" id="GO:0003964">
    <property type="term" value="F:RNA-directed DNA polymerase activity"/>
    <property type="evidence" value="ECO:0007669"/>
    <property type="project" value="UniProtKB-KW"/>
</dbReference>
<dbReference type="InterPro" id="IPR036862">
    <property type="entry name" value="Integrase_C_dom_sf_retrovir"/>
</dbReference>
<evidence type="ECO:0000256" key="2">
    <source>
        <dbReference type="ARBA" id="ARBA00022695"/>
    </source>
</evidence>
<dbReference type="PANTHER" id="PTHR41694:SF3">
    <property type="entry name" value="RNA-DIRECTED DNA POLYMERASE-RELATED"/>
    <property type="match status" value="1"/>
</dbReference>
<dbReference type="SUPFAM" id="SSF46919">
    <property type="entry name" value="N-terminal Zn binding domain of HIV integrase"/>
    <property type="match status" value="1"/>
</dbReference>
<proteinExistence type="predicted"/>
<feature type="domain" description="Integrase-type" evidence="14">
    <location>
        <begin position="539"/>
        <end position="580"/>
    </location>
</feature>
<dbReference type="Gene3D" id="1.10.10.200">
    <property type="match status" value="1"/>
</dbReference>
<evidence type="ECO:0000256" key="4">
    <source>
        <dbReference type="ARBA" id="ARBA00022723"/>
    </source>
</evidence>
<feature type="domain" description="Integrase-type" evidence="18">
    <location>
        <begin position="761"/>
        <end position="810"/>
    </location>
</feature>
<dbReference type="CDD" id="cd09273">
    <property type="entry name" value="RNase_HI_RT_Bel"/>
    <property type="match status" value="1"/>
</dbReference>
<keyword evidence="8" id="KW-0695">RNA-directed DNA polymerase</keyword>
<dbReference type="InterPro" id="IPR003308">
    <property type="entry name" value="Integrase_Zn-bd_dom_N"/>
</dbReference>
<dbReference type="GO" id="GO:0003677">
    <property type="term" value="F:DNA binding"/>
    <property type="evidence" value="ECO:0007669"/>
    <property type="project" value="UniProtKB-KW"/>
</dbReference>
<evidence type="ECO:0000259" key="18">
    <source>
        <dbReference type="PROSITE" id="PS51027"/>
    </source>
</evidence>
<keyword evidence="6" id="KW-0378">Hydrolase</keyword>
<dbReference type="SUPFAM" id="SSF56672">
    <property type="entry name" value="DNA/RNA polymerases"/>
    <property type="match status" value="1"/>
</dbReference>
<organism evidence="19">
    <name type="scientific">Retroviridae sp</name>
    <dbReference type="NCBI Taxonomy" id="2681591"/>
    <lineage>
        <taxon>Viruses</taxon>
        <taxon>Riboviria</taxon>
        <taxon>Pararnavirae</taxon>
        <taxon>Artverviricota</taxon>
        <taxon>Revtraviricetes</taxon>
        <taxon>Ortervirales</taxon>
        <taxon>Retroviridae</taxon>
    </lineage>
</organism>
<keyword evidence="12" id="KW-0862">Zinc</keyword>
<feature type="DNA-binding region" description="Integrase-type" evidence="13">
    <location>
        <begin position="761"/>
        <end position="810"/>
    </location>
</feature>
<evidence type="ECO:0000256" key="12">
    <source>
        <dbReference type="PROSITE-ProRule" id="PRU00450"/>
    </source>
</evidence>
<keyword evidence="10" id="KW-1179">Viral genome integration</keyword>
<dbReference type="InterPro" id="IPR000477">
    <property type="entry name" value="RT_dom"/>
</dbReference>
<dbReference type="Pfam" id="PF06817">
    <property type="entry name" value="RVT_thumb"/>
    <property type="match status" value="1"/>
</dbReference>
<dbReference type="GO" id="GO:0035613">
    <property type="term" value="F:RNA stem-loop binding"/>
    <property type="evidence" value="ECO:0007669"/>
    <property type="project" value="TreeGrafter"/>
</dbReference>
<dbReference type="Gene3D" id="3.30.70.270">
    <property type="match status" value="2"/>
</dbReference>
<dbReference type="InterPro" id="IPR001584">
    <property type="entry name" value="Integrase_cat-core"/>
</dbReference>
<evidence type="ECO:0000256" key="8">
    <source>
        <dbReference type="ARBA" id="ARBA00022918"/>
    </source>
</evidence>
<accession>A0A8K1WK64</accession>
<dbReference type="PROSITE" id="PS50878">
    <property type="entry name" value="RT_POL"/>
    <property type="match status" value="1"/>
</dbReference>
<evidence type="ECO:0000256" key="6">
    <source>
        <dbReference type="ARBA" id="ARBA00022801"/>
    </source>
</evidence>
<dbReference type="InterPro" id="IPR001037">
    <property type="entry name" value="Integrase_C_retrovir"/>
</dbReference>
<keyword evidence="3" id="KW-0540">Nuclease</keyword>
<dbReference type="Pfam" id="PF00552">
    <property type="entry name" value="IN_DBD_C"/>
    <property type="match status" value="1"/>
</dbReference>
<evidence type="ECO:0000259" key="15">
    <source>
        <dbReference type="PROSITE" id="PS50878"/>
    </source>
</evidence>
<protein>
    <submittedName>
        <fullName evidence="19">Pol protein</fullName>
    </submittedName>
</protein>
<dbReference type="InterPro" id="IPR010661">
    <property type="entry name" value="RVT_thumb"/>
</dbReference>
<dbReference type="PROSITE" id="PS50994">
    <property type="entry name" value="INTEGRASE"/>
    <property type="match status" value="1"/>
</dbReference>
<dbReference type="Gene3D" id="3.10.10.10">
    <property type="entry name" value="HIV Type 1 Reverse Transcriptase, subunit A, domain 1"/>
    <property type="match status" value="1"/>
</dbReference>
<keyword evidence="1" id="KW-0808">Transferase</keyword>
<dbReference type="GO" id="GO:0004523">
    <property type="term" value="F:RNA-DNA hybrid ribonuclease activity"/>
    <property type="evidence" value="ECO:0007669"/>
    <property type="project" value="InterPro"/>
</dbReference>
<dbReference type="Gene3D" id="2.30.30.10">
    <property type="entry name" value="Integrase, C-terminal domain superfamily, retroviral"/>
    <property type="match status" value="1"/>
</dbReference>
<dbReference type="PROSITE" id="PS51027">
    <property type="entry name" value="INTEGRASE_DBD"/>
    <property type="match status" value="1"/>
</dbReference>
<keyword evidence="5" id="KW-0255">Endonuclease</keyword>
<evidence type="ECO:0000256" key="13">
    <source>
        <dbReference type="PROSITE-ProRule" id="PRU00506"/>
    </source>
</evidence>
<dbReference type="SUPFAM" id="SSF50122">
    <property type="entry name" value="DNA-binding domain of retroviral integrase"/>
    <property type="match status" value="1"/>
</dbReference>
<keyword evidence="11" id="KW-1160">Virus entry into host cell</keyword>
<keyword evidence="4" id="KW-0479">Metal-binding</keyword>
<dbReference type="PANTHER" id="PTHR41694">
    <property type="entry name" value="ENDOGENOUS RETROVIRUS GROUP K MEMBER POL PROTEIN"/>
    <property type="match status" value="1"/>
</dbReference>
<dbReference type="PROSITE" id="PS50876">
    <property type="entry name" value="ZF_INTEGRASE"/>
    <property type="match status" value="1"/>
</dbReference>
<dbReference type="Pfam" id="PF02022">
    <property type="entry name" value="Integrase_Zn"/>
    <property type="match status" value="1"/>
</dbReference>
<dbReference type="InterPro" id="IPR002156">
    <property type="entry name" value="RNaseH_domain"/>
</dbReference>
<evidence type="ECO:0000256" key="10">
    <source>
        <dbReference type="ARBA" id="ARBA00023195"/>
    </source>
</evidence>
<evidence type="ECO:0000256" key="7">
    <source>
        <dbReference type="ARBA" id="ARBA00022908"/>
    </source>
</evidence>
<dbReference type="InterPro" id="IPR012337">
    <property type="entry name" value="RNaseH-like_sf"/>
</dbReference>
<dbReference type="Pfam" id="PF00665">
    <property type="entry name" value="rve"/>
    <property type="match status" value="1"/>
</dbReference>
<dbReference type="GO" id="GO:0015074">
    <property type="term" value="P:DNA integration"/>
    <property type="evidence" value="ECO:0007669"/>
    <property type="project" value="UniProtKB-KW"/>
</dbReference>
<dbReference type="Pfam" id="PF00078">
    <property type="entry name" value="RVT_1"/>
    <property type="match status" value="1"/>
</dbReference>
<reference evidence="19" key="1">
    <citation type="submission" date="2021-11" db="EMBL/GenBank/DDBJ databases">
        <authorList>
            <person name="Dai Z."/>
            <person name="Zhang W."/>
        </authorList>
    </citation>
    <scope>NUCLEOTIDE SEQUENCE</scope>
    <source>
        <strain evidence="19">MPERV</strain>
    </source>
</reference>
<evidence type="ECO:0000259" key="16">
    <source>
        <dbReference type="PROSITE" id="PS50879"/>
    </source>
</evidence>
<evidence type="ECO:0000256" key="11">
    <source>
        <dbReference type="ARBA" id="ARBA00023296"/>
    </source>
</evidence>
<dbReference type="PROSITE" id="PS50879">
    <property type="entry name" value="RNASE_H_1"/>
    <property type="match status" value="1"/>
</dbReference>